<organism evidence="1 2">
    <name type="scientific">Microbacterium testaceum (strain StLB037)</name>
    <dbReference type="NCBI Taxonomy" id="979556"/>
    <lineage>
        <taxon>Bacteria</taxon>
        <taxon>Bacillati</taxon>
        <taxon>Actinomycetota</taxon>
        <taxon>Actinomycetes</taxon>
        <taxon>Micrococcales</taxon>
        <taxon>Microbacteriaceae</taxon>
        <taxon>Microbacterium</taxon>
    </lineage>
</organism>
<gene>
    <name evidence="1" type="ordered locus">MTES_0247</name>
</gene>
<keyword evidence="1" id="KW-0378">Hydrolase</keyword>
<name>E8N9G4_MICTS</name>
<dbReference type="eggNOG" id="ENOG5031558">
    <property type="taxonomic scope" value="Bacteria"/>
</dbReference>
<reference evidence="1 2" key="1">
    <citation type="journal article" date="2011" name="J. Bacteriol.">
        <title>Genome sequence of Microbacterium testaceum StLB037, an N-acylhomoserine lactone-degrading bacterium isolated from potato leaves.</title>
        <authorList>
            <person name="Morohoshi T."/>
            <person name="Wang W.-Z."/>
            <person name="Someya N."/>
            <person name="Ikeda T."/>
        </authorList>
    </citation>
    <scope>NUCLEOTIDE SEQUENCE [LARGE SCALE GENOMIC DNA]</scope>
    <source>
        <strain evidence="1 2">StLB037</strain>
    </source>
</reference>
<dbReference type="RefSeq" id="WP_013583338.1">
    <property type="nucleotide sequence ID" value="NC_015125.1"/>
</dbReference>
<keyword evidence="1" id="KW-0547">Nucleotide-binding</keyword>
<dbReference type="HOGENOM" id="CLU_115269_0_0_11"/>
<accession>E8N9G4</accession>
<protein>
    <submittedName>
        <fullName evidence="1">Helicase subunit of the DNA excision repair complex</fullName>
    </submittedName>
</protein>
<keyword evidence="1" id="KW-0347">Helicase</keyword>
<dbReference type="Proteomes" id="UP000008975">
    <property type="component" value="Chromosome"/>
</dbReference>
<dbReference type="OrthoDB" id="4538567at2"/>
<keyword evidence="1" id="KW-0067">ATP-binding</keyword>
<reference key="2">
    <citation type="submission" date="2011-02" db="EMBL/GenBank/DDBJ databases">
        <title>Genome sequence of Microbacterium testaceum StLB037.</title>
        <authorList>
            <person name="Morohoshi T."/>
            <person name="Wang W.Z."/>
            <person name="Someya N."/>
            <person name="Ikeda T."/>
        </authorList>
    </citation>
    <scope>NUCLEOTIDE SEQUENCE</scope>
    <source>
        <strain>StLB037</strain>
    </source>
</reference>
<dbReference type="AlphaFoldDB" id="E8N9G4"/>
<evidence type="ECO:0000313" key="2">
    <source>
        <dbReference type="Proteomes" id="UP000008975"/>
    </source>
</evidence>
<dbReference type="EMBL" id="AP012052">
    <property type="protein sequence ID" value="BAJ73211.1"/>
    <property type="molecule type" value="Genomic_DNA"/>
</dbReference>
<proteinExistence type="predicted"/>
<dbReference type="KEGG" id="mts:MTES_0247"/>
<dbReference type="GO" id="GO:0004386">
    <property type="term" value="F:helicase activity"/>
    <property type="evidence" value="ECO:0007669"/>
    <property type="project" value="UniProtKB-KW"/>
</dbReference>
<sequence>MVDDAYAKRLHDKIQPDNVVAALVRAGALLTGYELVKTAIVDEVKGFFLQGSSEDGLIYSEHYEQSVLTLGRNVFDASVNWLIQIDALTQKQVDALEAIRSHRHEIAHELARFIVDPDADVSVDRLAELQEIMRSLDRFWGGVNVDTNPDFDGVDLDRDHIVSGSGALLTYLLQIAGVEASPDVSTREP</sequence>
<evidence type="ECO:0000313" key="1">
    <source>
        <dbReference type="EMBL" id="BAJ73211.1"/>
    </source>
</evidence>
<dbReference type="STRING" id="979556.MTES_0247"/>